<dbReference type="Proteomes" id="UP000683000">
    <property type="component" value="Unassembled WGS sequence"/>
</dbReference>
<dbReference type="FunFam" id="2.40.30.20:FF:000004">
    <property type="entry name" value="Riboflavin synthase, alpha subunit"/>
    <property type="match status" value="1"/>
</dbReference>
<comment type="caution">
    <text evidence="10">The sequence shown here is derived from an EMBL/GenBank/DDBJ whole genome shotgun (WGS) entry which is preliminary data.</text>
</comment>
<dbReference type="InterPro" id="IPR001783">
    <property type="entry name" value="Lumazine-bd"/>
</dbReference>
<dbReference type="AlphaFoldDB" id="A0A8I2Z098"/>
<evidence type="ECO:0000256" key="8">
    <source>
        <dbReference type="PROSITE-ProRule" id="PRU00524"/>
    </source>
</evidence>
<dbReference type="GO" id="GO:0009231">
    <property type="term" value="P:riboflavin biosynthetic process"/>
    <property type="evidence" value="ECO:0007669"/>
    <property type="project" value="UniProtKB-KW"/>
</dbReference>
<evidence type="ECO:0000256" key="6">
    <source>
        <dbReference type="ARBA" id="ARBA00022679"/>
    </source>
</evidence>
<dbReference type="EMBL" id="JAGFBS010000002">
    <property type="protein sequence ID" value="KAG6380937.1"/>
    <property type="molecule type" value="Genomic_DNA"/>
</dbReference>
<dbReference type="PANTHER" id="PTHR21098">
    <property type="entry name" value="RIBOFLAVIN SYNTHASE ALPHA CHAIN"/>
    <property type="match status" value="1"/>
</dbReference>
<comment type="pathway">
    <text evidence="2">Cofactor biosynthesis; riboflavin biosynthesis; riboflavin from 2-hydroxy-3-oxobutyl phosphate and 5-amino-6-(D-ribitylamino)uracil: step 2/2.</text>
</comment>
<evidence type="ECO:0000256" key="3">
    <source>
        <dbReference type="ARBA" id="ARBA00012827"/>
    </source>
</evidence>
<keyword evidence="6" id="KW-0808">Transferase</keyword>
<evidence type="ECO:0000256" key="2">
    <source>
        <dbReference type="ARBA" id="ARBA00004887"/>
    </source>
</evidence>
<gene>
    <name evidence="10" type="ORF">JVT61DRAFT_5330</name>
</gene>
<evidence type="ECO:0000256" key="7">
    <source>
        <dbReference type="ARBA" id="ARBA00022737"/>
    </source>
</evidence>
<dbReference type="InterPro" id="IPR023366">
    <property type="entry name" value="ATP_synth_asu-like_sf"/>
</dbReference>
<evidence type="ECO:0000313" key="10">
    <source>
        <dbReference type="EMBL" id="KAG6380937.1"/>
    </source>
</evidence>
<dbReference type="EC" id="2.5.1.9" evidence="3"/>
<keyword evidence="7" id="KW-0677">Repeat</keyword>
<evidence type="ECO:0000259" key="9">
    <source>
        <dbReference type="PROSITE" id="PS51177"/>
    </source>
</evidence>
<sequence>MFHFDAILLGDRKTGEQVNLERAMLAHARFGGHFVQAHVDTTATIIRREHDGDSLRLWFQLPEPTADRPSLMPYLIPKGYVAIDGASLTLTEVNDSHRIFGVMLIQHTQEKIALARKADGARVNIEVDMVGKYVRKSVIAALGGGSEDGIRRLVEKAVENVVSVV</sequence>
<reference evidence="10" key="1">
    <citation type="submission" date="2021-03" db="EMBL/GenBank/DDBJ databases">
        <title>Evolutionary innovations through gain and loss of genes in the ectomycorrhizal Boletales.</title>
        <authorList>
            <person name="Wu G."/>
            <person name="Miyauchi S."/>
            <person name="Morin E."/>
            <person name="Yang Z.-L."/>
            <person name="Xu J."/>
            <person name="Martin F.M."/>
        </authorList>
    </citation>
    <scope>NUCLEOTIDE SEQUENCE</scope>
    <source>
        <strain evidence="10">BR01</strain>
    </source>
</reference>
<feature type="repeat" description="Lumazine-binding" evidence="8">
    <location>
        <begin position="34"/>
        <end position="138"/>
    </location>
</feature>
<dbReference type="PANTHER" id="PTHR21098:SF0">
    <property type="entry name" value="RIBOFLAVIN SYNTHASE"/>
    <property type="match status" value="1"/>
</dbReference>
<protein>
    <recommendedName>
        <fullName evidence="4">Riboflavin synthase</fullName>
        <ecNumber evidence="3">2.5.1.9</ecNumber>
    </recommendedName>
</protein>
<evidence type="ECO:0000313" key="11">
    <source>
        <dbReference type="Proteomes" id="UP000683000"/>
    </source>
</evidence>
<dbReference type="CDD" id="cd00402">
    <property type="entry name" value="Riboflavin_synthase_like"/>
    <property type="match status" value="1"/>
</dbReference>
<comment type="function">
    <text evidence="1">Catalyzes the dismutation of two molecules of 6,7-dimethyl-8-ribityllumazine, resulting in the formation of riboflavin and 5-amino-6-(D-ribitylamino)uracil.</text>
</comment>
<dbReference type="PROSITE" id="PS51177">
    <property type="entry name" value="LUMAZINE_BIND"/>
    <property type="match status" value="1"/>
</dbReference>
<dbReference type="OrthoDB" id="10258924at2759"/>
<name>A0A8I2Z098_9AGAM</name>
<dbReference type="InterPro" id="IPR026017">
    <property type="entry name" value="Lumazine-bd_dom"/>
</dbReference>
<evidence type="ECO:0000256" key="5">
    <source>
        <dbReference type="ARBA" id="ARBA00022619"/>
    </source>
</evidence>
<organism evidence="10 11">
    <name type="scientific">Boletus reticuloceps</name>
    <dbReference type="NCBI Taxonomy" id="495285"/>
    <lineage>
        <taxon>Eukaryota</taxon>
        <taxon>Fungi</taxon>
        <taxon>Dikarya</taxon>
        <taxon>Basidiomycota</taxon>
        <taxon>Agaricomycotina</taxon>
        <taxon>Agaricomycetes</taxon>
        <taxon>Agaricomycetidae</taxon>
        <taxon>Boletales</taxon>
        <taxon>Boletineae</taxon>
        <taxon>Boletaceae</taxon>
        <taxon>Boletoideae</taxon>
        <taxon>Boletus</taxon>
    </lineage>
</organism>
<evidence type="ECO:0000256" key="4">
    <source>
        <dbReference type="ARBA" id="ARBA00013950"/>
    </source>
</evidence>
<dbReference type="InterPro" id="IPR017938">
    <property type="entry name" value="Riboflavin_synthase-like_b-brl"/>
</dbReference>
<dbReference type="Gene3D" id="2.40.30.20">
    <property type="match status" value="1"/>
</dbReference>
<keyword evidence="11" id="KW-1185">Reference proteome</keyword>
<feature type="domain" description="Lumazine-binding" evidence="9">
    <location>
        <begin position="34"/>
        <end position="138"/>
    </location>
</feature>
<proteinExistence type="predicted"/>
<dbReference type="Pfam" id="PF00677">
    <property type="entry name" value="Lum_binding"/>
    <property type="match status" value="1"/>
</dbReference>
<dbReference type="GO" id="GO:0004746">
    <property type="term" value="F:riboflavin synthase activity"/>
    <property type="evidence" value="ECO:0007669"/>
    <property type="project" value="UniProtKB-EC"/>
</dbReference>
<dbReference type="SUPFAM" id="SSF63380">
    <property type="entry name" value="Riboflavin synthase domain-like"/>
    <property type="match status" value="1"/>
</dbReference>
<keyword evidence="5" id="KW-0686">Riboflavin biosynthesis</keyword>
<accession>A0A8I2Z098</accession>
<evidence type="ECO:0000256" key="1">
    <source>
        <dbReference type="ARBA" id="ARBA00002803"/>
    </source>
</evidence>